<dbReference type="Pfam" id="PF02151">
    <property type="entry name" value="UVR"/>
    <property type="match status" value="1"/>
</dbReference>
<evidence type="ECO:0000256" key="1">
    <source>
        <dbReference type="ARBA" id="ARBA00022490"/>
    </source>
</evidence>
<comment type="caution">
    <text evidence="10">The sequence shown here is derived from an EMBL/GenBank/DDBJ whole genome shotgun (WGS) entry which is preliminary data.</text>
</comment>
<dbReference type="PANTHER" id="PTHR30562">
    <property type="entry name" value="UVRC/OXIDOREDUCTASE"/>
    <property type="match status" value="1"/>
</dbReference>
<evidence type="ECO:0000313" key="11">
    <source>
        <dbReference type="Proteomes" id="UP000663859"/>
    </source>
</evidence>
<dbReference type="InterPro" id="IPR001162">
    <property type="entry name" value="UvrC_RNase_H_dom"/>
</dbReference>
<dbReference type="SUPFAM" id="SSF82771">
    <property type="entry name" value="GIY-YIG endonuclease"/>
    <property type="match status" value="1"/>
</dbReference>
<evidence type="ECO:0000259" key="7">
    <source>
        <dbReference type="PROSITE" id="PS50151"/>
    </source>
</evidence>
<dbReference type="Gene3D" id="4.10.860.10">
    <property type="entry name" value="UVR domain"/>
    <property type="match status" value="1"/>
</dbReference>
<keyword evidence="6" id="KW-0742">SOS response</keyword>
<dbReference type="InterPro" id="IPR050066">
    <property type="entry name" value="UvrABC_protein_C"/>
</dbReference>
<gene>
    <name evidence="10" type="ORF">MPNT_30139</name>
</gene>
<evidence type="ECO:0000313" key="10">
    <source>
        <dbReference type="EMBL" id="CAF0699144.1"/>
    </source>
</evidence>
<dbReference type="Gene3D" id="1.10.150.20">
    <property type="entry name" value="5' to 3' exonuclease, C-terminal subdomain"/>
    <property type="match status" value="1"/>
</dbReference>
<accession>A0A8J2BQL9</accession>
<dbReference type="Gene3D" id="3.30.420.340">
    <property type="entry name" value="UvrC, RNAse H endonuclease domain"/>
    <property type="match status" value="1"/>
</dbReference>
<dbReference type="InterPro" id="IPR036876">
    <property type="entry name" value="UVR_dom_sf"/>
</dbReference>
<keyword evidence="5" id="KW-0234">DNA repair</keyword>
<dbReference type="InterPro" id="IPR010994">
    <property type="entry name" value="RuvA_2-like"/>
</dbReference>
<feature type="domain" description="GIY-YIG" evidence="8">
    <location>
        <begin position="18"/>
        <end position="99"/>
    </location>
</feature>
<protein>
    <submittedName>
        <fullName evidence="10">Nuclease subunit of the excinuclease complex</fullName>
    </submittedName>
</protein>
<evidence type="ECO:0000256" key="2">
    <source>
        <dbReference type="ARBA" id="ARBA00022763"/>
    </source>
</evidence>
<dbReference type="InterPro" id="IPR003583">
    <property type="entry name" value="Hlx-hairpin-Hlx_DNA-bd_motif"/>
</dbReference>
<dbReference type="CDD" id="cd10434">
    <property type="entry name" value="GIY-YIG_UvrC_Cho"/>
    <property type="match status" value="1"/>
</dbReference>
<dbReference type="RefSeq" id="WP_174582116.1">
    <property type="nucleotide sequence ID" value="NZ_CAJNOB010000023.1"/>
</dbReference>
<dbReference type="GO" id="GO:0003677">
    <property type="term" value="F:DNA binding"/>
    <property type="evidence" value="ECO:0007669"/>
    <property type="project" value="InterPro"/>
</dbReference>
<reference evidence="10" key="1">
    <citation type="submission" date="2021-02" db="EMBL/GenBank/DDBJ databases">
        <authorList>
            <person name="Cremers G."/>
            <person name="Picone N."/>
        </authorList>
    </citation>
    <scope>NUCLEOTIDE SEQUENCE</scope>
    <source>
        <strain evidence="10">PQ17</strain>
    </source>
</reference>
<dbReference type="Pfam" id="PF08459">
    <property type="entry name" value="UvrC_RNaseH_dom"/>
    <property type="match status" value="1"/>
</dbReference>
<dbReference type="InterPro" id="IPR000305">
    <property type="entry name" value="GIY-YIG_endonuc"/>
</dbReference>
<dbReference type="SUPFAM" id="SSF47781">
    <property type="entry name" value="RuvA domain 2-like"/>
    <property type="match status" value="1"/>
</dbReference>
<evidence type="ECO:0000259" key="9">
    <source>
        <dbReference type="PROSITE" id="PS50165"/>
    </source>
</evidence>
<dbReference type="AlphaFoldDB" id="A0A8J2BQL9"/>
<evidence type="ECO:0000256" key="5">
    <source>
        <dbReference type="ARBA" id="ARBA00023204"/>
    </source>
</evidence>
<dbReference type="InterPro" id="IPR041663">
    <property type="entry name" value="DisA/LigA_HHH"/>
</dbReference>
<sequence length="497" mass="57527">MEAEQKKALQQKILELPHKPGVYLFKDRFDRVIYVGKARDLHRRVHSYFHPSRKIRSDPKMRALLEAVYDMDIQVVRSEAEAVLLEGRLIKEYRPRYNVSFRDDKRFLLVKVNLNEPFPRFQLTRLRKEDGCRYFGPFASSGALRKTVNLMNKLFQLRSCSPMVPTEKDYKHCLDHIIKNCSAPCLGKVDSESYRRRVLQACEFLEGKAREWIMEMEKQMQAAAEALDFEKAARLRDLLEDLRRTTTPARRFARSLPALPTPQEDLQMLASVLGLPEPPRRIECFDISNISQTHKVASMVLFQDAKPNRSAYRRYRIRTVEGQDDFACMAEVVRRRYRRLLEEGGGKPDLIMVDGGLGQLHAARKELEALGLAEIPVIALAKENEEIYRLGCSEPLVLDPSSGALRLLQRVRDEAHRFAHSYHELLFRQRITESILDECPGIDRYRKSLLLRTFGSIERLRQASLEELKAVKGIGPKLAQRVYEFLSSRREDVNGSP</sequence>
<keyword evidence="4" id="KW-0267">Excision nuclease</keyword>
<dbReference type="PROSITE" id="PS50164">
    <property type="entry name" value="GIY_YIG"/>
    <property type="match status" value="1"/>
</dbReference>
<dbReference type="GO" id="GO:0009381">
    <property type="term" value="F:excinuclease ABC activity"/>
    <property type="evidence" value="ECO:0007669"/>
    <property type="project" value="InterPro"/>
</dbReference>
<name>A0A8J2BQL9_9BACT</name>
<dbReference type="SUPFAM" id="SSF46600">
    <property type="entry name" value="C-terminal UvrC-binding domain of UvrB"/>
    <property type="match status" value="1"/>
</dbReference>
<dbReference type="Pfam" id="PF12826">
    <property type="entry name" value="HHH_2"/>
    <property type="match status" value="1"/>
</dbReference>
<dbReference type="EMBL" id="CAJNOB010000023">
    <property type="protein sequence ID" value="CAF0699144.1"/>
    <property type="molecule type" value="Genomic_DNA"/>
</dbReference>
<keyword evidence="11" id="KW-1185">Reference proteome</keyword>
<keyword evidence="3" id="KW-0228">DNA excision</keyword>
<dbReference type="GO" id="GO:0006289">
    <property type="term" value="P:nucleotide-excision repair"/>
    <property type="evidence" value="ECO:0007669"/>
    <property type="project" value="InterPro"/>
</dbReference>
<evidence type="ECO:0000256" key="3">
    <source>
        <dbReference type="ARBA" id="ARBA00022769"/>
    </source>
</evidence>
<dbReference type="InterPro" id="IPR035901">
    <property type="entry name" value="GIY-YIG_endonuc_sf"/>
</dbReference>
<dbReference type="Pfam" id="PF01541">
    <property type="entry name" value="GIY-YIG"/>
    <property type="match status" value="1"/>
</dbReference>
<dbReference type="PROSITE" id="PS50165">
    <property type="entry name" value="UVRC"/>
    <property type="match status" value="1"/>
</dbReference>
<keyword evidence="1" id="KW-0963">Cytoplasm</keyword>
<dbReference type="InterPro" id="IPR038476">
    <property type="entry name" value="UvrC_RNase_H_dom_sf"/>
</dbReference>
<dbReference type="SMART" id="SM00278">
    <property type="entry name" value="HhH1"/>
    <property type="match status" value="1"/>
</dbReference>
<proteinExistence type="predicted"/>
<evidence type="ECO:0000259" key="8">
    <source>
        <dbReference type="PROSITE" id="PS50164"/>
    </source>
</evidence>
<dbReference type="InterPro" id="IPR001943">
    <property type="entry name" value="UVR_dom"/>
</dbReference>
<dbReference type="SMART" id="SM00465">
    <property type="entry name" value="GIYc"/>
    <property type="match status" value="1"/>
</dbReference>
<keyword evidence="2" id="KW-0227">DNA damage</keyword>
<dbReference type="GO" id="GO:0009380">
    <property type="term" value="C:excinuclease repair complex"/>
    <property type="evidence" value="ECO:0007669"/>
    <property type="project" value="TreeGrafter"/>
</dbReference>
<dbReference type="Proteomes" id="UP000663859">
    <property type="component" value="Unassembled WGS sequence"/>
</dbReference>
<feature type="domain" description="UVR" evidence="7">
    <location>
        <begin position="210"/>
        <end position="245"/>
    </location>
</feature>
<dbReference type="PROSITE" id="PS50151">
    <property type="entry name" value="UVR"/>
    <property type="match status" value="1"/>
</dbReference>
<dbReference type="PANTHER" id="PTHR30562:SF1">
    <property type="entry name" value="UVRABC SYSTEM PROTEIN C"/>
    <property type="match status" value="1"/>
</dbReference>
<organism evidence="10 11">
    <name type="scientific">Candidatus Methylacidithermus pantelleriae</name>
    <dbReference type="NCBI Taxonomy" id="2744239"/>
    <lineage>
        <taxon>Bacteria</taxon>
        <taxon>Pseudomonadati</taxon>
        <taxon>Verrucomicrobiota</taxon>
        <taxon>Methylacidiphilae</taxon>
        <taxon>Methylacidiphilales</taxon>
        <taxon>Methylacidiphilaceae</taxon>
        <taxon>Candidatus Methylacidithermus</taxon>
    </lineage>
</organism>
<feature type="domain" description="UvrC family homology region profile" evidence="9">
    <location>
        <begin position="238"/>
        <end position="365"/>
    </location>
</feature>
<dbReference type="InterPro" id="IPR047296">
    <property type="entry name" value="GIY-YIG_UvrC_Cho"/>
</dbReference>
<evidence type="ECO:0000256" key="6">
    <source>
        <dbReference type="ARBA" id="ARBA00023236"/>
    </source>
</evidence>
<dbReference type="Gene3D" id="3.40.1440.10">
    <property type="entry name" value="GIY-YIG endonuclease"/>
    <property type="match status" value="1"/>
</dbReference>
<dbReference type="FunFam" id="3.40.1440.10:FF:000001">
    <property type="entry name" value="UvrABC system protein C"/>
    <property type="match status" value="1"/>
</dbReference>
<dbReference type="GO" id="GO:0009432">
    <property type="term" value="P:SOS response"/>
    <property type="evidence" value="ECO:0007669"/>
    <property type="project" value="UniProtKB-KW"/>
</dbReference>
<evidence type="ECO:0000256" key="4">
    <source>
        <dbReference type="ARBA" id="ARBA00022881"/>
    </source>
</evidence>